<evidence type="ECO:0000259" key="12">
    <source>
        <dbReference type="Pfam" id="PF00593"/>
    </source>
</evidence>
<evidence type="ECO:0000256" key="4">
    <source>
        <dbReference type="ARBA" id="ARBA00022692"/>
    </source>
</evidence>
<keyword evidence="2 8" id="KW-0813">Transport</keyword>
<evidence type="ECO:0000256" key="11">
    <source>
        <dbReference type="SAM" id="SignalP"/>
    </source>
</evidence>
<dbReference type="Gene3D" id="2.40.170.20">
    <property type="entry name" value="TonB-dependent receptor, beta-barrel domain"/>
    <property type="match status" value="1"/>
</dbReference>
<keyword evidence="11" id="KW-0732">Signal</keyword>
<comment type="caution">
    <text evidence="14">The sequence shown here is derived from an EMBL/GenBank/DDBJ whole genome shotgun (WGS) entry which is preliminary data.</text>
</comment>
<dbReference type="EMBL" id="VHSG01000006">
    <property type="protein sequence ID" value="TQV84096.1"/>
    <property type="molecule type" value="Genomic_DNA"/>
</dbReference>
<organism evidence="14 15">
    <name type="scientific">Exilibacterium tricleocarpae</name>
    <dbReference type="NCBI Taxonomy" id="2591008"/>
    <lineage>
        <taxon>Bacteria</taxon>
        <taxon>Pseudomonadati</taxon>
        <taxon>Pseudomonadota</taxon>
        <taxon>Gammaproteobacteria</taxon>
        <taxon>Cellvibrionales</taxon>
        <taxon>Cellvibrionaceae</taxon>
        <taxon>Exilibacterium</taxon>
    </lineage>
</organism>
<evidence type="ECO:0000256" key="6">
    <source>
        <dbReference type="ARBA" id="ARBA00023136"/>
    </source>
</evidence>
<dbReference type="InterPro" id="IPR036942">
    <property type="entry name" value="Beta-barrel_TonB_sf"/>
</dbReference>
<name>A0A545U3R7_9GAMM</name>
<proteinExistence type="inferred from homology"/>
<evidence type="ECO:0000256" key="10">
    <source>
        <dbReference type="SAM" id="MobiDB-lite"/>
    </source>
</evidence>
<sequence length="1014" mass="110866">MRIKHPLSLAVSMAVLSAGTLSFSNVALAQGSEVDELMEEVTVTGSRIQKTNLISSSPVVQVDADDFLYRGITRVEDLINDLPQASATQTSGIANGSTGTAVLDLRGLGQERTLVLIDGRRLPPGSPISDGIGADINQIPASLVKRAEVLTGGASAAYGSDAVAGVVNFIMVDDFEGVRLDIQNSVYHHDNDNGRLQGFARDRGFDTPNGSVTDGDTIDISFIIGGNIGDGRGNITAYATYREIDPVLQADRDYSACSLDGAPDSFVCGGSSTIPQGRFTDFGALNGDDTSGYDLILDGNEFADRNGELFNFGPLNYFQRPDERYTAGVFANFELNQNAEVYTQMMFMDTRTNAQIAPSGAFFVTDDLNCGNPFLSDQQFQRICGDFGLTRDDRVSDIVVTRTNPVTMEETESRGSIAIGRRNVEGGPRNDDIRHTSFRGVFGIRGEINDNWAYDFYGQYSEVSLEQTYNNDLSITRIRRALDVVLDPDPESDTFDQPVCQSVVDGSDPNCVPWNIFQEGQVTQAALDYLVLPLFARGTTDQKVFSGYVTGNLGDYGLKLPAAERGVDVVVGLEYRSENLTYEPDQGYLSGDGAGQGGPTLGVDGGIDVKEFFLETSVPIIEGKRFAEALTLDLGYRYSDYSTDETTNTYKVATAWTPSVDLRFRASFQRAVRHPNIRELFRPSGIELFDMANDPCAGEVVNNRIGTRKVDEDNGAVFYEFNPNGRTLEECVRSGVTPGQFGNISRSPAGQYNEVRGGSPDLEPEESDTVSVGFIYSPEFVEGLNLSIDYFDIDVENAIDNIGSEFTLNQCLDTGDAEFCDRIRRGETTGTLWIGEDAIISPDVNIGFFNVEGFDINVDYEFDISDYGSVNINYVATYLTTWDREDVPGQPVVDCVGKWGATCENPKPELAHNMRATWFTPWDVTLSGSWRHIGAVDDLGENEADFDSQDYFDLAALWNITDQTQLRLGVNNVFDKEPPLTADAGPSIYGNGNTFPGTYDALGRYMFLGLNVGF</sequence>
<evidence type="ECO:0000256" key="2">
    <source>
        <dbReference type="ARBA" id="ARBA00022448"/>
    </source>
</evidence>
<evidence type="ECO:0000256" key="8">
    <source>
        <dbReference type="PROSITE-ProRule" id="PRU01360"/>
    </source>
</evidence>
<dbReference type="RefSeq" id="WP_142903176.1">
    <property type="nucleotide sequence ID" value="NZ_ML660089.1"/>
</dbReference>
<keyword evidence="15" id="KW-1185">Reference proteome</keyword>
<keyword evidence="3 8" id="KW-1134">Transmembrane beta strand</keyword>
<reference evidence="14 15" key="1">
    <citation type="submission" date="2019-06" db="EMBL/GenBank/DDBJ databases">
        <title>Whole genome sequence for Cellvibrionaceae sp. R142.</title>
        <authorList>
            <person name="Wang G."/>
        </authorList>
    </citation>
    <scope>NUCLEOTIDE SEQUENCE [LARGE SCALE GENOMIC DNA]</scope>
    <source>
        <strain evidence="14 15">R142</strain>
    </source>
</reference>
<feature type="domain" description="TonB-dependent receptor plug" evidence="13">
    <location>
        <begin position="56"/>
        <end position="166"/>
    </location>
</feature>
<dbReference type="SUPFAM" id="SSF56935">
    <property type="entry name" value="Porins"/>
    <property type="match status" value="1"/>
</dbReference>
<evidence type="ECO:0000256" key="3">
    <source>
        <dbReference type="ARBA" id="ARBA00022452"/>
    </source>
</evidence>
<keyword evidence="4 8" id="KW-0812">Transmembrane</keyword>
<dbReference type="GO" id="GO:0009279">
    <property type="term" value="C:cell outer membrane"/>
    <property type="evidence" value="ECO:0007669"/>
    <property type="project" value="UniProtKB-SubCell"/>
</dbReference>
<dbReference type="Gene3D" id="2.170.130.10">
    <property type="entry name" value="TonB-dependent receptor, plug domain"/>
    <property type="match status" value="1"/>
</dbReference>
<feature type="region of interest" description="Disordered" evidence="10">
    <location>
        <begin position="744"/>
        <end position="764"/>
    </location>
</feature>
<evidence type="ECO:0000256" key="7">
    <source>
        <dbReference type="ARBA" id="ARBA00023237"/>
    </source>
</evidence>
<evidence type="ECO:0000259" key="13">
    <source>
        <dbReference type="Pfam" id="PF07715"/>
    </source>
</evidence>
<keyword evidence="5 9" id="KW-0798">TonB box</keyword>
<dbReference type="InterPro" id="IPR000531">
    <property type="entry name" value="Beta-barrel_TonB"/>
</dbReference>
<dbReference type="InterPro" id="IPR037066">
    <property type="entry name" value="Plug_dom_sf"/>
</dbReference>
<protein>
    <submittedName>
        <fullName evidence="14">TonB-dependent receptor</fullName>
    </submittedName>
</protein>
<comment type="similarity">
    <text evidence="8 9">Belongs to the TonB-dependent receptor family.</text>
</comment>
<dbReference type="AlphaFoldDB" id="A0A545U3R7"/>
<evidence type="ECO:0000256" key="5">
    <source>
        <dbReference type="ARBA" id="ARBA00023077"/>
    </source>
</evidence>
<evidence type="ECO:0000256" key="9">
    <source>
        <dbReference type="RuleBase" id="RU003357"/>
    </source>
</evidence>
<dbReference type="PANTHER" id="PTHR47234">
    <property type="match status" value="1"/>
</dbReference>
<accession>A0A545U3R7</accession>
<dbReference type="Proteomes" id="UP000319732">
    <property type="component" value="Unassembled WGS sequence"/>
</dbReference>
<dbReference type="OrthoDB" id="9805434at2"/>
<evidence type="ECO:0000313" key="15">
    <source>
        <dbReference type="Proteomes" id="UP000319732"/>
    </source>
</evidence>
<dbReference type="Pfam" id="PF07715">
    <property type="entry name" value="Plug"/>
    <property type="match status" value="1"/>
</dbReference>
<dbReference type="InterPro" id="IPR039426">
    <property type="entry name" value="TonB-dep_rcpt-like"/>
</dbReference>
<feature type="domain" description="TonB-dependent receptor-like beta-barrel" evidence="12">
    <location>
        <begin position="404"/>
        <end position="973"/>
    </location>
</feature>
<dbReference type="InterPro" id="IPR012910">
    <property type="entry name" value="Plug_dom"/>
</dbReference>
<dbReference type="PANTHER" id="PTHR47234:SF2">
    <property type="entry name" value="TONB-DEPENDENT RECEPTOR"/>
    <property type="match status" value="1"/>
</dbReference>
<comment type="subcellular location">
    <subcellularLocation>
        <location evidence="1 8">Cell outer membrane</location>
        <topology evidence="1 8">Multi-pass membrane protein</topology>
    </subcellularLocation>
</comment>
<feature type="chain" id="PRO_5021779802" evidence="11">
    <location>
        <begin position="30"/>
        <end position="1014"/>
    </location>
</feature>
<dbReference type="Pfam" id="PF00593">
    <property type="entry name" value="TonB_dep_Rec_b-barrel"/>
    <property type="match status" value="1"/>
</dbReference>
<evidence type="ECO:0000313" key="14">
    <source>
        <dbReference type="EMBL" id="TQV84096.1"/>
    </source>
</evidence>
<feature type="signal peptide" evidence="11">
    <location>
        <begin position="1"/>
        <end position="29"/>
    </location>
</feature>
<keyword evidence="14" id="KW-0675">Receptor</keyword>
<keyword evidence="7 8" id="KW-0998">Cell outer membrane</keyword>
<dbReference type="PROSITE" id="PS52016">
    <property type="entry name" value="TONB_DEPENDENT_REC_3"/>
    <property type="match status" value="1"/>
</dbReference>
<evidence type="ECO:0000256" key="1">
    <source>
        <dbReference type="ARBA" id="ARBA00004571"/>
    </source>
</evidence>
<gene>
    <name evidence="14" type="ORF">FKG94_05370</name>
</gene>
<keyword evidence="6 8" id="KW-0472">Membrane</keyword>